<dbReference type="GO" id="GO:0017004">
    <property type="term" value="P:cytochrome complex assembly"/>
    <property type="evidence" value="ECO:0007669"/>
    <property type="project" value="UniProtKB-KW"/>
</dbReference>
<dbReference type="InterPro" id="IPR017937">
    <property type="entry name" value="Thioredoxin_CS"/>
</dbReference>
<keyword evidence="2" id="KW-0201">Cytochrome c-type biogenesis</keyword>
<keyword evidence="6" id="KW-1185">Reference proteome</keyword>
<comment type="subcellular location">
    <subcellularLocation>
        <location evidence="1">Cell envelope</location>
    </subcellularLocation>
</comment>
<evidence type="ECO:0000259" key="4">
    <source>
        <dbReference type="PROSITE" id="PS51352"/>
    </source>
</evidence>
<dbReference type="EMBL" id="CP054139">
    <property type="protein sequence ID" value="QKJ29196.1"/>
    <property type="molecule type" value="Genomic_DNA"/>
</dbReference>
<proteinExistence type="predicted"/>
<dbReference type="GO" id="GO:0016491">
    <property type="term" value="F:oxidoreductase activity"/>
    <property type="evidence" value="ECO:0007669"/>
    <property type="project" value="InterPro"/>
</dbReference>
<name>A0A7D4UEQ0_9SPHI</name>
<dbReference type="Proteomes" id="UP000505355">
    <property type="component" value="Chromosome"/>
</dbReference>
<accession>A0A7D4UEQ0</accession>
<dbReference type="Pfam" id="PF08534">
    <property type="entry name" value="Redoxin"/>
    <property type="match status" value="1"/>
</dbReference>
<dbReference type="PANTHER" id="PTHR42852">
    <property type="entry name" value="THIOL:DISULFIDE INTERCHANGE PROTEIN DSBE"/>
    <property type="match status" value="1"/>
</dbReference>
<keyword evidence="3" id="KW-0676">Redox-active center</keyword>
<protein>
    <submittedName>
        <fullName evidence="5">TlpA family protein disulfide reductase</fullName>
    </submittedName>
</protein>
<dbReference type="RefSeq" id="WP_173413891.1">
    <property type="nucleotide sequence ID" value="NZ_CP054139.1"/>
</dbReference>
<dbReference type="InterPro" id="IPR011990">
    <property type="entry name" value="TPR-like_helical_dom_sf"/>
</dbReference>
<evidence type="ECO:0000256" key="1">
    <source>
        <dbReference type="ARBA" id="ARBA00004196"/>
    </source>
</evidence>
<dbReference type="InterPro" id="IPR050553">
    <property type="entry name" value="Thioredoxin_ResA/DsbE_sf"/>
</dbReference>
<dbReference type="KEGG" id="mmab:HQ865_05325"/>
<organism evidence="5 6">
    <name type="scientific">Mucilaginibacter mali</name>
    <dbReference type="NCBI Taxonomy" id="2740462"/>
    <lineage>
        <taxon>Bacteria</taxon>
        <taxon>Pseudomonadati</taxon>
        <taxon>Bacteroidota</taxon>
        <taxon>Sphingobacteriia</taxon>
        <taxon>Sphingobacteriales</taxon>
        <taxon>Sphingobacteriaceae</taxon>
        <taxon>Mucilaginibacter</taxon>
    </lineage>
</organism>
<reference evidence="5 6" key="1">
    <citation type="submission" date="2020-05" db="EMBL/GenBank/DDBJ databases">
        <title>Mucilaginibacter mali sp. nov.</title>
        <authorList>
            <person name="Kim H.S."/>
            <person name="Lee K.C."/>
            <person name="Suh M.K."/>
            <person name="Kim J.-S."/>
            <person name="Han K.-I."/>
            <person name="Eom M.K."/>
            <person name="Shin Y.K."/>
            <person name="Lee J.-S."/>
        </authorList>
    </citation>
    <scope>NUCLEOTIDE SEQUENCE [LARGE SCALE GENOMIC DNA]</scope>
    <source>
        <strain evidence="5 6">G2-14</strain>
    </source>
</reference>
<evidence type="ECO:0000256" key="3">
    <source>
        <dbReference type="ARBA" id="ARBA00023284"/>
    </source>
</evidence>
<evidence type="ECO:0000256" key="2">
    <source>
        <dbReference type="ARBA" id="ARBA00022748"/>
    </source>
</evidence>
<dbReference type="GO" id="GO:0030313">
    <property type="term" value="C:cell envelope"/>
    <property type="evidence" value="ECO:0007669"/>
    <property type="project" value="UniProtKB-SubCell"/>
</dbReference>
<dbReference type="Gene3D" id="1.25.40.10">
    <property type="entry name" value="Tetratricopeptide repeat domain"/>
    <property type="match status" value="1"/>
</dbReference>
<gene>
    <name evidence="5" type="ORF">HQ865_05325</name>
</gene>
<dbReference type="InterPro" id="IPR036249">
    <property type="entry name" value="Thioredoxin-like_sf"/>
</dbReference>
<feature type="domain" description="Thioredoxin" evidence="4">
    <location>
        <begin position="345"/>
        <end position="506"/>
    </location>
</feature>
<evidence type="ECO:0000313" key="5">
    <source>
        <dbReference type="EMBL" id="QKJ29196.1"/>
    </source>
</evidence>
<dbReference type="AlphaFoldDB" id="A0A7D4UEQ0"/>
<dbReference type="PROSITE" id="PS51352">
    <property type="entry name" value="THIOREDOXIN_2"/>
    <property type="match status" value="1"/>
</dbReference>
<dbReference type="SUPFAM" id="SSF48452">
    <property type="entry name" value="TPR-like"/>
    <property type="match status" value="1"/>
</dbReference>
<dbReference type="InterPro" id="IPR013766">
    <property type="entry name" value="Thioredoxin_domain"/>
</dbReference>
<dbReference type="SUPFAM" id="SSF52833">
    <property type="entry name" value="Thioredoxin-like"/>
    <property type="match status" value="1"/>
</dbReference>
<dbReference type="GO" id="GO:0006950">
    <property type="term" value="P:response to stress"/>
    <property type="evidence" value="ECO:0007669"/>
    <property type="project" value="UniProtKB-ARBA"/>
</dbReference>
<dbReference type="CDD" id="cd02966">
    <property type="entry name" value="TlpA_like_family"/>
    <property type="match status" value="1"/>
</dbReference>
<sequence length="509" mass="57133">MLLKARISALMLMLVLAVLLKPAFAQRNKSAITTDKALLEKLKQDVEANPDSLSKHSAYINGMGLENPALVAQYDVWMKKFPKSAMVPYGLGKAYVDVESPKAKPYLLKTVEIDPKFTEGWGGLWIDAERWGDFKLSRDYLAKAVASNPANADYSFYYASSFNNYDQDKWRDMSLAVAKKFPDSERGAQALYWLGERSTTTADKLKYFELLRNSYSPAKFNWSSSGMSSYYNLLLSVDPGKALALARDMEKNSKDTKTWTGYIDLAQNVADAKKLSGEKKYEEAIAALNKVKLPRYLSFNKNLLLLVAENTDKMGNTKGAYDNLMASFVNAPTAQFMKALVVYGAKMGKSEADVKADIYKTMDDHAKDATPFSLKNYFTQANTSLADYKGSVVLLTYWFPGCGPCRGEFPHFENVVKQYKGKSFKYVGINIASDQNDYVLPFMKSSGYSFTPLEDVTGRVKGNLDNKNAAPVNFMLDQNGRIVFANFRIDQENEDDLKLMIDMLLNHRA</sequence>
<dbReference type="PANTHER" id="PTHR42852:SF13">
    <property type="entry name" value="PROTEIN DIPZ"/>
    <property type="match status" value="1"/>
</dbReference>
<dbReference type="PROSITE" id="PS00194">
    <property type="entry name" value="THIOREDOXIN_1"/>
    <property type="match status" value="1"/>
</dbReference>
<evidence type="ECO:0000313" key="6">
    <source>
        <dbReference type="Proteomes" id="UP000505355"/>
    </source>
</evidence>
<dbReference type="Gene3D" id="3.40.30.10">
    <property type="entry name" value="Glutaredoxin"/>
    <property type="match status" value="1"/>
</dbReference>
<dbReference type="InterPro" id="IPR013740">
    <property type="entry name" value="Redoxin"/>
</dbReference>